<dbReference type="InterPro" id="IPR036444">
    <property type="entry name" value="PLipase_A2_dom_sf"/>
</dbReference>
<keyword evidence="3" id="KW-1185">Reference proteome</keyword>
<evidence type="ECO:0008006" key="4">
    <source>
        <dbReference type="Google" id="ProtNLM"/>
    </source>
</evidence>
<dbReference type="PANTHER" id="PTHR34228">
    <property type="entry name" value="PROTEIN CBG09474-RELATED"/>
    <property type="match status" value="1"/>
</dbReference>
<dbReference type="GO" id="GO:0004623">
    <property type="term" value="F:phospholipase A2 activity"/>
    <property type="evidence" value="ECO:0007669"/>
    <property type="project" value="InterPro"/>
</dbReference>
<dbReference type="Proteomes" id="UP001152747">
    <property type="component" value="Unassembled WGS sequence"/>
</dbReference>
<dbReference type="SUPFAM" id="SSF48619">
    <property type="entry name" value="Phospholipase A2, PLA2"/>
    <property type="match status" value="1"/>
</dbReference>
<dbReference type="GO" id="GO:0006644">
    <property type="term" value="P:phospholipid metabolic process"/>
    <property type="evidence" value="ECO:0007669"/>
    <property type="project" value="InterPro"/>
</dbReference>
<keyword evidence="1" id="KW-0732">Signal</keyword>
<gene>
    <name evidence="2" type="ORF">CAMP_LOCUS18170</name>
</gene>
<dbReference type="EMBL" id="CANHGI010000006">
    <property type="protein sequence ID" value="CAI5455533.1"/>
    <property type="molecule type" value="Genomic_DNA"/>
</dbReference>
<accession>A0A9P1NC28</accession>
<dbReference type="OrthoDB" id="5869656at2759"/>
<sequence>MKNILTKFIFVIVCLISISTQDVLIRNIDSSEDNNYSNSDESDREARLIPSRHWFCGSGRWSHLSSYFVIGGCFGAKYDFNHQCAIHDDCYDNQRGKEKCDAAFCEKNKVIASNYYLPNCYAYSKLSCIAVKTFGGDAYASAGNSHSYYEPYVMNNDFGTTYKHIFDNCKHQNATFSDCAFIYETCLDKTWGNCGRNLKGCILETKDQRDPDTVCDAAVEKVAQQIAE</sequence>
<evidence type="ECO:0000313" key="3">
    <source>
        <dbReference type="Proteomes" id="UP001152747"/>
    </source>
</evidence>
<dbReference type="AlphaFoldDB" id="A0A9P1NC28"/>
<feature type="chain" id="PRO_5040295523" description="Phospholipase A(2)" evidence="1">
    <location>
        <begin position="21"/>
        <end position="228"/>
    </location>
</feature>
<feature type="signal peptide" evidence="1">
    <location>
        <begin position="1"/>
        <end position="20"/>
    </location>
</feature>
<dbReference type="InterPro" id="IPR053322">
    <property type="entry name" value="PLA2-like"/>
</dbReference>
<name>A0A9P1NC28_9PELO</name>
<protein>
    <recommendedName>
        <fullName evidence="4">Phospholipase A(2)</fullName>
    </recommendedName>
</protein>
<evidence type="ECO:0000256" key="1">
    <source>
        <dbReference type="SAM" id="SignalP"/>
    </source>
</evidence>
<reference evidence="2" key="1">
    <citation type="submission" date="2022-11" db="EMBL/GenBank/DDBJ databases">
        <authorList>
            <person name="Kikuchi T."/>
        </authorList>
    </citation>
    <scope>NUCLEOTIDE SEQUENCE</scope>
    <source>
        <strain evidence="2">PS1010</strain>
    </source>
</reference>
<dbReference type="GO" id="GO:0050482">
    <property type="term" value="P:arachidonate secretion"/>
    <property type="evidence" value="ECO:0007669"/>
    <property type="project" value="InterPro"/>
</dbReference>
<evidence type="ECO:0000313" key="2">
    <source>
        <dbReference type="EMBL" id="CAI5455533.1"/>
    </source>
</evidence>
<comment type="caution">
    <text evidence="2">The sequence shown here is derived from an EMBL/GenBank/DDBJ whole genome shotgun (WGS) entry which is preliminary data.</text>
</comment>
<organism evidence="2 3">
    <name type="scientific">Caenorhabditis angaria</name>
    <dbReference type="NCBI Taxonomy" id="860376"/>
    <lineage>
        <taxon>Eukaryota</taxon>
        <taxon>Metazoa</taxon>
        <taxon>Ecdysozoa</taxon>
        <taxon>Nematoda</taxon>
        <taxon>Chromadorea</taxon>
        <taxon>Rhabditida</taxon>
        <taxon>Rhabditina</taxon>
        <taxon>Rhabditomorpha</taxon>
        <taxon>Rhabditoidea</taxon>
        <taxon>Rhabditidae</taxon>
        <taxon>Peloderinae</taxon>
        <taxon>Caenorhabditis</taxon>
    </lineage>
</organism>
<dbReference type="PANTHER" id="PTHR34228:SF4">
    <property type="entry name" value="VENOM PROTEIN"/>
    <property type="match status" value="1"/>
</dbReference>
<proteinExistence type="predicted"/>